<evidence type="ECO:0000256" key="4">
    <source>
        <dbReference type="ARBA" id="ARBA00022729"/>
    </source>
</evidence>
<dbReference type="Proteomes" id="UP000307943">
    <property type="component" value="Unassembled WGS sequence"/>
</dbReference>
<protein>
    <submittedName>
        <fullName evidence="10">Helix-turn-helix domain-containing protein</fullName>
    </submittedName>
</protein>
<organism evidence="10 11">
    <name type="scientific">Paenibacillus hemerocallicola</name>
    <dbReference type="NCBI Taxonomy" id="1172614"/>
    <lineage>
        <taxon>Bacteria</taxon>
        <taxon>Bacillati</taxon>
        <taxon>Bacillota</taxon>
        <taxon>Bacilli</taxon>
        <taxon>Bacillales</taxon>
        <taxon>Paenibacillaceae</taxon>
        <taxon>Paenibacillus</taxon>
    </lineage>
</organism>
<dbReference type="OrthoDB" id="2536188at2"/>
<keyword evidence="11" id="KW-1185">Reference proteome</keyword>
<dbReference type="Pfam" id="PF12833">
    <property type="entry name" value="HTH_18"/>
    <property type="match status" value="1"/>
</dbReference>
<dbReference type="InterPro" id="IPR018060">
    <property type="entry name" value="HTH_AraC"/>
</dbReference>
<keyword evidence="7" id="KW-0804">Transcription</keyword>
<dbReference type="SUPFAM" id="SSF53807">
    <property type="entry name" value="Helical backbone' metal receptor"/>
    <property type="match status" value="1"/>
</dbReference>
<dbReference type="PROSITE" id="PS00041">
    <property type="entry name" value="HTH_ARAC_FAMILY_1"/>
    <property type="match status" value="1"/>
</dbReference>
<evidence type="ECO:0000256" key="5">
    <source>
        <dbReference type="ARBA" id="ARBA00023015"/>
    </source>
</evidence>
<evidence type="ECO:0000313" key="10">
    <source>
        <dbReference type="EMBL" id="TNJ60323.1"/>
    </source>
</evidence>
<reference evidence="10 11" key="1">
    <citation type="submission" date="2019-05" db="EMBL/GenBank/DDBJ databases">
        <title>We sequenced the genome of Paenibacillus hemerocallicola KCTC 33185 for further insight into its adaptation and study the phylogeny of Paenibacillus.</title>
        <authorList>
            <person name="Narsing Rao M.P."/>
        </authorList>
    </citation>
    <scope>NUCLEOTIDE SEQUENCE [LARGE SCALE GENOMIC DNA]</scope>
    <source>
        <strain evidence="10 11">KCTC 33185</strain>
    </source>
</reference>
<dbReference type="PROSITE" id="PS50983">
    <property type="entry name" value="FE_B12_PBP"/>
    <property type="match status" value="1"/>
</dbReference>
<dbReference type="InterPro" id="IPR002491">
    <property type="entry name" value="ABC_transptr_periplasmic_BD"/>
</dbReference>
<feature type="domain" description="HTH araC/xylS-type" evidence="8">
    <location>
        <begin position="42"/>
        <end position="140"/>
    </location>
</feature>
<dbReference type="Gene3D" id="3.40.50.1980">
    <property type="entry name" value="Nitrogenase molybdenum iron protein domain"/>
    <property type="match status" value="2"/>
</dbReference>
<comment type="similarity">
    <text evidence="2">Belongs to the bacterial solute-binding protein 8 family.</text>
</comment>
<gene>
    <name evidence="10" type="ORF">FE784_35980</name>
</gene>
<comment type="caution">
    <text evidence="10">The sequence shown here is derived from an EMBL/GenBank/DDBJ whole genome shotgun (WGS) entry which is preliminary data.</text>
</comment>
<evidence type="ECO:0000256" key="6">
    <source>
        <dbReference type="ARBA" id="ARBA00023125"/>
    </source>
</evidence>
<dbReference type="GO" id="GO:0003700">
    <property type="term" value="F:DNA-binding transcription factor activity"/>
    <property type="evidence" value="ECO:0007669"/>
    <property type="project" value="InterPro"/>
</dbReference>
<evidence type="ECO:0000256" key="2">
    <source>
        <dbReference type="ARBA" id="ARBA00008814"/>
    </source>
</evidence>
<dbReference type="PANTHER" id="PTHR30532">
    <property type="entry name" value="IRON III DICITRATE-BINDING PERIPLASMIC PROTEIN"/>
    <property type="match status" value="1"/>
</dbReference>
<dbReference type="InterPro" id="IPR009057">
    <property type="entry name" value="Homeodomain-like_sf"/>
</dbReference>
<keyword evidence="3" id="KW-0813">Transport</keyword>
<dbReference type="Pfam" id="PF01497">
    <property type="entry name" value="Peripla_BP_2"/>
    <property type="match status" value="1"/>
</dbReference>
<comment type="subcellular location">
    <subcellularLocation>
        <location evidence="1">Cell envelope</location>
    </subcellularLocation>
</comment>
<dbReference type="GO" id="GO:1901678">
    <property type="term" value="P:iron coordination entity transport"/>
    <property type="evidence" value="ECO:0007669"/>
    <property type="project" value="UniProtKB-ARBA"/>
</dbReference>
<evidence type="ECO:0000259" key="8">
    <source>
        <dbReference type="PROSITE" id="PS01124"/>
    </source>
</evidence>
<dbReference type="Gene3D" id="1.10.10.60">
    <property type="entry name" value="Homeodomain-like"/>
    <property type="match status" value="2"/>
</dbReference>
<dbReference type="SUPFAM" id="SSF46689">
    <property type="entry name" value="Homeodomain-like"/>
    <property type="match status" value="1"/>
</dbReference>
<keyword evidence="6" id="KW-0238">DNA-binding</keyword>
<dbReference type="AlphaFoldDB" id="A0A5C4SX40"/>
<evidence type="ECO:0000256" key="3">
    <source>
        <dbReference type="ARBA" id="ARBA00022448"/>
    </source>
</evidence>
<evidence type="ECO:0000256" key="1">
    <source>
        <dbReference type="ARBA" id="ARBA00004196"/>
    </source>
</evidence>
<evidence type="ECO:0000256" key="7">
    <source>
        <dbReference type="ARBA" id="ARBA00023163"/>
    </source>
</evidence>
<name>A0A5C4SX40_9BACL</name>
<keyword evidence="4" id="KW-0732">Signal</keyword>
<proteinExistence type="inferred from homology"/>
<evidence type="ECO:0000313" key="11">
    <source>
        <dbReference type="Proteomes" id="UP000307943"/>
    </source>
</evidence>
<evidence type="ECO:0000259" key="9">
    <source>
        <dbReference type="PROSITE" id="PS50983"/>
    </source>
</evidence>
<dbReference type="EMBL" id="VDCQ01000084">
    <property type="protein sequence ID" value="TNJ60323.1"/>
    <property type="molecule type" value="Genomic_DNA"/>
</dbReference>
<accession>A0A5C4SX40</accession>
<dbReference type="InterPro" id="IPR018062">
    <property type="entry name" value="HTH_AraC-typ_CS"/>
</dbReference>
<keyword evidence="5" id="KW-0805">Transcription regulation</keyword>
<dbReference type="PROSITE" id="PS01124">
    <property type="entry name" value="HTH_ARAC_FAMILY_2"/>
    <property type="match status" value="1"/>
</dbReference>
<dbReference type="GO" id="GO:0043565">
    <property type="term" value="F:sequence-specific DNA binding"/>
    <property type="evidence" value="ECO:0007669"/>
    <property type="project" value="InterPro"/>
</dbReference>
<feature type="domain" description="Fe/B12 periplasmic-binding" evidence="9">
    <location>
        <begin position="143"/>
        <end position="398"/>
    </location>
</feature>
<sequence>MAACRRERGDELSGRLLIHERSASFGEQSVQWRRIRFGAAHSRSRLLHPGQLSGGYYRELLSHRCGLTPEYFSSVFRKVTGCTFADYLARVRIAKAKEQLLVSKSTLNQIAHTVGYADGLYLSRKFKQMVGLSPTAYIKKPKKIVCLQYLGHILALGLTPAGTTAKQLSPFALSPITSGIRDVGIPVSLPKIAGLEPDLILTIREQHEHLSQIATTIAIPWGRLDTLRELEYIGELLDRRNEAEAWIAGFCEKEERARREVAGIVGKRESVAVYEIWGDRIWAVNIGYGRGTRNLYKTLGYSPPQTLAEHVLGKGPGKEIPFDRLPQYAADHMFVSVWKEHGGEKQAKRLMESEQWRGLDAVRNNRIYDIDLDTFVWNDPLSIEKQLTVQTRLLRRQC</sequence>
<dbReference type="GO" id="GO:0030288">
    <property type="term" value="C:outer membrane-bounded periplasmic space"/>
    <property type="evidence" value="ECO:0007669"/>
    <property type="project" value="TreeGrafter"/>
</dbReference>
<dbReference type="SMART" id="SM00342">
    <property type="entry name" value="HTH_ARAC"/>
    <property type="match status" value="1"/>
</dbReference>
<dbReference type="InterPro" id="IPR051313">
    <property type="entry name" value="Bact_iron-sidero_bind"/>
</dbReference>
<dbReference type="PANTHER" id="PTHR30532:SF26">
    <property type="entry name" value="IRON(3+)-HYDROXAMATE-BINDING PROTEIN FHUD"/>
    <property type="match status" value="1"/>
</dbReference>